<feature type="coiled-coil region" evidence="1">
    <location>
        <begin position="423"/>
        <end position="450"/>
    </location>
</feature>
<protein>
    <recommendedName>
        <fullName evidence="5">Aminotransferase-like plant mobile domain-containing protein</fullName>
    </recommendedName>
</protein>
<gene>
    <name evidence="3" type="ORF">GIB67_014727</name>
</gene>
<evidence type="ECO:0008006" key="5">
    <source>
        <dbReference type="Google" id="ProtNLM"/>
    </source>
</evidence>
<dbReference type="Proteomes" id="UP000541444">
    <property type="component" value="Unassembled WGS sequence"/>
</dbReference>
<keyword evidence="4" id="KW-1185">Reference proteome</keyword>
<name>A0A7J7NV34_9MAGN</name>
<comment type="caution">
    <text evidence="3">The sequence shown here is derived from an EMBL/GenBank/DDBJ whole genome shotgun (WGS) entry which is preliminary data.</text>
</comment>
<feature type="region of interest" description="Disordered" evidence="2">
    <location>
        <begin position="1"/>
        <end position="25"/>
    </location>
</feature>
<accession>A0A7J7NV34</accession>
<evidence type="ECO:0000256" key="2">
    <source>
        <dbReference type="SAM" id="MobiDB-lite"/>
    </source>
</evidence>
<proteinExistence type="predicted"/>
<reference evidence="3 4" key="1">
    <citation type="journal article" date="2020" name="IScience">
        <title>Genome Sequencing of the Endangered Kingdonia uniflora (Circaeasteraceae, Ranunculales) Reveals Potential Mechanisms of Evolutionary Specialization.</title>
        <authorList>
            <person name="Sun Y."/>
            <person name="Deng T."/>
            <person name="Zhang A."/>
            <person name="Moore M.J."/>
            <person name="Landis J.B."/>
            <person name="Lin N."/>
            <person name="Zhang H."/>
            <person name="Zhang X."/>
            <person name="Huang J."/>
            <person name="Zhang X."/>
            <person name="Sun H."/>
            <person name="Wang H."/>
        </authorList>
    </citation>
    <scope>NUCLEOTIDE SEQUENCE [LARGE SCALE GENOMIC DNA]</scope>
    <source>
        <strain evidence="3">TB1705</strain>
        <tissue evidence="3">Leaf</tissue>
    </source>
</reference>
<keyword evidence="1" id="KW-0175">Coiled coil</keyword>
<evidence type="ECO:0000313" key="4">
    <source>
        <dbReference type="Proteomes" id="UP000541444"/>
    </source>
</evidence>
<sequence>MSGSSSSRPRKNASKATRNSDAEVKQWGNANVINVWPDQLTDNTDPTPSYNELNRVDILPDGWAHISAGSEEIPNRDELQCRGSLDKVLKWYRWIAVYPTLKKLVDDMGFADFCSINAGNLDNRLIHALVERCLSSEARESEEIDHRILCGVEYWFFEYCRVGMYLVKAQNFNHIYPRISGWIDERASTGSEIHHSFAVIRDMIEWKDRTKIDWQPWHRSKQLRRPEVSVASALSIQRVPLVSVPYGHGTLCYLGDRCMCQMTGLDSVPYDPPQEIMEFPRYDRELYQSLRDIDFYDGRDYFVPGVDYMTYWRLVYPNPKIGCSLVKRTGNIWSVGCDLVRPDVILPPTSSLATSSQMQDYGVQATGDPRDMGWFMDVAGPNDQRRRIPIPVMQIPYPCPPTYSTDDLWHQNQGLRYAAYEDSRQLTDSNTELRRELSQTQEVIRETSVRLAEMSIFYQTKSVV</sequence>
<dbReference type="EMBL" id="JACGCM010000554">
    <property type="protein sequence ID" value="KAF6170910.1"/>
    <property type="molecule type" value="Genomic_DNA"/>
</dbReference>
<organism evidence="3 4">
    <name type="scientific">Kingdonia uniflora</name>
    <dbReference type="NCBI Taxonomy" id="39325"/>
    <lineage>
        <taxon>Eukaryota</taxon>
        <taxon>Viridiplantae</taxon>
        <taxon>Streptophyta</taxon>
        <taxon>Embryophyta</taxon>
        <taxon>Tracheophyta</taxon>
        <taxon>Spermatophyta</taxon>
        <taxon>Magnoliopsida</taxon>
        <taxon>Ranunculales</taxon>
        <taxon>Circaeasteraceae</taxon>
        <taxon>Kingdonia</taxon>
    </lineage>
</organism>
<evidence type="ECO:0000256" key="1">
    <source>
        <dbReference type="SAM" id="Coils"/>
    </source>
</evidence>
<evidence type="ECO:0000313" key="3">
    <source>
        <dbReference type="EMBL" id="KAF6170910.1"/>
    </source>
</evidence>
<dbReference type="AlphaFoldDB" id="A0A7J7NV34"/>